<reference evidence="3 4" key="1">
    <citation type="submission" date="2021-02" db="EMBL/GenBank/DDBJ databases">
        <title>Leishmania (Mundinia) enrietti genome sequencing and assembly.</title>
        <authorList>
            <person name="Almutairi H."/>
            <person name="Gatherer D."/>
        </authorList>
    </citation>
    <scope>NUCLEOTIDE SEQUENCE [LARGE SCALE GENOMIC DNA]</scope>
    <source>
        <strain evidence="3">CUR178</strain>
    </source>
</reference>
<protein>
    <recommendedName>
        <fullName evidence="2">Trafficking protein particle complex subunit 13 N-terminal domain-containing protein</fullName>
    </recommendedName>
</protein>
<dbReference type="AlphaFoldDB" id="A0A836KXK0"/>
<evidence type="ECO:0000313" key="4">
    <source>
        <dbReference type="Proteomes" id="UP000674179"/>
    </source>
</evidence>
<dbReference type="OrthoDB" id="273346at2759"/>
<name>A0A836KXK0_LEIEN</name>
<dbReference type="PANTHER" id="PTHR13134">
    <property type="entry name" value="TRAFFICKING PROTEIN PARTICLE COMPLEX SUBUNIT 13"/>
    <property type="match status" value="1"/>
</dbReference>
<gene>
    <name evidence="3" type="ORF">CUR178_07972</name>
</gene>
<feature type="region of interest" description="Disordered" evidence="1">
    <location>
        <begin position="1"/>
        <end position="20"/>
    </location>
</feature>
<keyword evidence="4" id="KW-1185">Reference proteome</keyword>
<feature type="domain" description="Trafficking protein particle complex subunit 13 N-terminal" evidence="2">
    <location>
        <begin position="123"/>
        <end position="228"/>
    </location>
</feature>
<evidence type="ECO:0000313" key="3">
    <source>
        <dbReference type="EMBL" id="KAG5486605.1"/>
    </source>
</evidence>
<dbReference type="Proteomes" id="UP000674179">
    <property type="component" value="Chromosome 4"/>
</dbReference>
<dbReference type="EMBL" id="JAFHKP010000004">
    <property type="protein sequence ID" value="KAG5486605.1"/>
    <property type="molecule type" value="Genomic_DNA"/>
</dbReference>
<comment type="caution">
    <text evidence="3">The sequence shown here is derived from an EMBL/GenBank/DDBJ whole genome shotgun (WGS) entry which is preliminary data.</text>
</comment>
<dbReference type="GeneID" id="94175117"/>
<dbReference type="RefSeq" id="XP_067695939.1">
    <property type="nucleotide sequence ID" value="XM_067839607.1"/>
</dbReference>
<feature type="region of interest" description="Disordered" evidence="1">
    <location>
        <begin position="253"/>
        <end position="273"/>
    </location>
</feature>
<dbReference type="InterPro" id="IPR010378">
    <property type="entry name" value="TRAPPC13"/>
</dbReference>
<accession>A0A836KXK0</accession>
<evidence type="ECO:0000256" key="1">
    <source>
        <dbReference type="SAM" id="MobiDB-lite"/>
    </source>
</evidence>
<organism evidence="3 4">
    <name type="scientific">Leishmania enriettii</name>
    <dbReference type="NCBI Taxonomy" id="5663"/>
    <lineage>
        <taxon>Eukaryota</taxon>
        <taxon>Discoba</taxon>
        <taxon>Euglenozoa</taxon>
        <taxon>Kinetoplastea</taxon>
        <taxon>Metakinetoplastina</taxon>
        <taxon>Trypanosomatida</taxon>
        <taxon>Trypanosomatidae</taxon>
        <taxon>Leishmaniinae</taxon>
        <taxon>Leishmania</taxon>
    </lineage>
</organism>
<dbReference type="PANTHER" id="PTHR13134:SF3">
    <property type="entry name" value="TRAFFICKING PROTEIN PARTICLE COMPLEX SUBUNIT 13"/>
    <property type="match status" value="1"/>
</dbReference>
<dbReference type="GO" id="GO:1990072">
    <property type="term" value="C:TRAPPIII protein complex"/>
    <property type="evidence" value="ECO:0007669"/>
    <property type="project" value="TreeGrafter"/>
</dbReference>
<dbReference type="KEGG" id="lenr:94175117"/>
<dbReference type="InterPro" id="IPR055427">
    <property type="entry name" value="TRAPPC13_N"/>
</dbReference>
<sequence length="633" mass="67560">MQSDTASNPAAAVAGSTASSTAQQGIANDATMTNIAAASDGTVMLTAPLGLQAAVLSQPSFFPSLGEEFSDITEEGDILFPVLGDPWSRVRCCQTPHRRHRSPPAASLPLTRDAVTMSVNTCFSTYFCVQPVLTLPRKLGVLPASEVFRALLCFHNAANYSLTQAQFHVGIVQPSSLLRRVLLRRSVATLLPKSHYTIVAAVPLSEASTYALAVTVNYSDPSGRQRQLSWSTAFKTEQPIVETQPRRLRCVRSTWTAPKDDEGGGDDRESDLRSPASSRAYALYQLSIGLENMSSVPLHLVASELILPSLTHRRGAAVFREIVATDGHRESAKLHNSCRITPTATEKANASSPVLLMPGDTHSLLFTIGILREELRCAAVVHGRGGTMKRLLSPRLASLGHVRWTWCRANGETGTAQSAPLRVEQLLAESEVELRVTHVTAESAAHPSATAALEGGDAAAGHRDHRILHEQTSSAPILSASPVTAHLQVVSHSSVHQFDMVVKVRVERLAPQWLYTGPTVRLLGLLDPASSVTFSLTLLPWQAGWLSISRDAIELVDARMPEVVLWPPPATAVLHPVPVGSDTALSPSVSINGDTSDESGAATLMATAPAIAAVALKALPAADADMLCDVLVL</sequence>
<dbReference type="Pfam" id="PF06159">
    <property type="entry name" value="TRAPPC13_N"/>
    <property type="match status" value="1"/>
</dbReference>
<evidence type="ECO:0000259" key="2">
    <source>
        <dbReference type="Pfam" id="PF06159"/>
    </source>
</evidence>
<feature type="compositionally biased region" description="Basic and acidic residues" evidence="1">
    <location>
        <begin position="258"/>
        <end position="272"/>
    </location>
</feature>
<proteinExistence type="predicted"/>